<sequence length="291" mass="32793">MPGIFHVDHKIVAASVLAATTGVALYSSWKVWSLKRKLKENVCETSRNLHEYLTLHYASPKDVIGPWVNSIREEFISFPKRCADLCIHHGNTFNVNALNIGCAVGRSSFELAKAYDHVLGIDHSNLFIDTCNILKEKGSLSYLSLIEGELYDNLEATVDPSIDRTKVGFQHGDACALPLNLGQFDCVLASNVICKLKMPLNFLNRLPQLISSTGILVISTSYSFSKEYTPRENWIGGFKTLDGSFTGFDGIKKCLEKHFHLVDEINQPMLIKQTKREFQLTFNHIQIWKKI</sequence>
<dbReference type="PANTHER" id="PTHR45445:SF2">
    <property type="entry name" value="METHYLTRANSFERASE TYPE 11 DOMAIN-CONTAINING PROTEIN"/>
    <property type="match status" value="1"/>
</dbReference>
<feature type="domain" description="Methyltransferase type 11" evidence="1">
    <location>
        <begin position="98"/>
        <end position="218"/>
    </location>
</feature>
<dbReference type="SUPFAM" id="SSF53335">
    <property type="entry name" value="S-adenosyl-L-methionine-dependent methyltransferases"/>
    <property type="match status" value="1"/>
</dbReference>
<dbReference type="EnsemblMetazoa" id="HelroT63046">
    <property type="protein sequence ID" value="HelroP63046"/>
    <property type="gene ID" value="HelroG63046"/>
</dbReference>
<dbReference type="PANTHER" id="PTHR45445">
    <property type="match status" value="1"/>
</dbReference>
<dbReference type="InterPro" id="IPR013216">
    <property type="entry name" value="Methyltransf_11"/>
</dbReference>
<dbReference type="GeneID" id="20213451"/>
<proteinExistence type="predicted"/>
<protein>
    <recommendedName>
        <fullName evidence="1">Methyltransferase type 11 domain-containing protein</fullName>
    </recommendedName>
</protein>
<dbReference type="EMBL" id="KB095811">
    <property type="protein sequence ID" value="ESO12340.1"/>
    <property type="molecule type" value="Genomic_DNA"/>
</dbReference>
<dbReference type="OrthoDB" id="506498at2759"/>
<keyword evidence="4" id="KW-1185">Reference proteome</keyword>
<dbReference type="InterPro" id="IPR029063">
    <property type="entry name" value="SAM-dependent_MTases_sf"/>
</dbReference>
<gene>
    <name evidence="3" type="primary">20213451</name>
    <name evidence="2" type="ORF">HELRODRAFT_63046</name>
</gene>
<dbReference type="Gene3D" id="3.40.50.150">
    <property type="entry name" value="Vaccinia Virus protein VP39"/>
    <property type="match status" value="1"/>
</dbReference>
<dbReference type="CTD" id="20213451"/>
<dbReference type="STRING" id="6412.T1FXA3"/>
<dbReference type="GO" id="GO:0008757">
    <property type="term" value="F:S-adenosylmethionine-dependent methyltransferase activity"/>
    <property type="evidence" value="ECO:0007669"/>
    <property type="project" value="InterPro"/>
</dbReference>
<reference evidence="4" key="1">
    <citation type="submission" date="2012-12" db="EMBL/GenBank/DDBJ databases">
        <authorList>
            <person name="Hellsten U."/>
            <person name="Grimwood J."/>
            <person name="Chapman J.A."/>
            <person name="Shapiro H."/>
            <person name="Aerts A."/>
            <person name="Otillar R.P."/>
            <person name="Terry A.Y."/>
            <person name="Boore J.L."/>
            <person name="Simakov O."/>
            <person name="Marletaz F."/>
            <person name="Cho S.-J."/>
            <person name="Edsinger-Gonzales E."/>
            <person name="Havlak P."/>
            <person name="Kuo D.-H."/>
            <person name="Larsson T."/>
            <person name="Lv J."/>
            <person name="Arendt D."/>
            <person name="Savage R."/>
            <person name="Osoegawa K."/>
            <person name="de Jong P."/>
            <person name="Lindberg D.R."/>
            <person name="Seaver E.C."/>
            <person name="Weisblat D.A."/>
            <person name="Putnam N.H."/>
            <person name="Grigoriev I.V."/>
            <person name="Rokhsar D.S."/>
        </authorList>
    </citation>
    <scope>NUCLEOTIDE SEQUENCE</scope>
</reference>
<name>T1FXA3_HELRO</name>
<dbReference type="NCBIfam" id="TIGR04345">
    <property type="entry name" value="ovoA_Cterm"/>
    <property type="match status" value="1"/>
</dbReference>
<dbReference type="KEGG" id="hro:HELRODRAFT_63046"/>
<dbReference type="Proteomes" id="UP000015101">
    <property type="component" value="Unassembled WGS sequence"/>
</dbReference>
<organism evidence="3 4">
    <name type="scientific">Helobdella robusta</name>
    <name type="common">Californian leech</name>
    <dbReference type="NCBI Taxonomy" id="6412"/>
    <lineage>
        <taxon>Eukaryota</taxon>
        <taxon>Metazoa</taxon>
        <taxon>Spiralia</taxon>
        <taxon>Lophotrochozoa</taxon>
        <taxon>Annelida</taxon>
        <taxon>Clitellata</taxon>
        <taxon>Hirudinea</taxon>
        <taxon>Rhynchobdellida</taxon>
        <taxon>Glossiphoniidae</taxon>
        <taxon>Helobdella</taxon>
    </lineage>
</organism>
<dbReference type="RefSeq" id="XP_009009060.1">
    <property type="nucleotide sequence ID" value="XM_009010812.1"/>
</dbReference>
<dbReference type="EMBL" id="AMQM01000142">
    <property type="status" value="NOT_ANNOTATED_CDS"/>
    <property type="molecule type" value="Genomic_DNA"/>
</dbReference>
<dbReference type="AlphaFoldDB" id="T1FXA3"/>
<accession>T1FXA3</accession>
<evidence type="ECO:0000313" key="4">
    <source>
        <dbReference type="Proteomes" id="UP000015101"/>
    </source>
</evidence>
<dbReference type="Pfam" id="PF08241">
    <property type="entry name" value="Methyltransf_11"/>
    <property type="match status" value="1"/>
</dbReference>
<reference evidence="2 4" key="2">
    <citation type="journal article" date="2013" name="Nature">
        <title>Insights into bilaterian evolution from three spiralian genomes.</title>
        <authorList>
            <person name="Simakov O."/>
            <person name="Marletaz F."/>
            <person name="Cho S.J."/>
            <person name="Edsinger-Gonzales E."/>
            <person name="Havlak P."/>
            <person name="Hellsten U."/>
            <person name="Kuo D.H."/>
            <person name="Larsson T."/>
            <person name="Lv J."/>
            <person name="Arendt D."/>
            <person name="Savage R."/>
            <person name="Osoegawa K."/>
            <person name="de Jong P."/>
            <person name="Grimwood J."/>
            <person name="Chapman J.A."/>
            <person name="Shapiro H."/>
            <person name="Aerts A."/>
            <person name="Otillar R.P."/>
            <person name="Terry A.Y."/>
            <person name="Boore J.L."/>
            <person name="Grigoriev I.V."/>
            <person name="Lindberg D.R."/>
            <person name="Seaver E.C."/>
            <person name="Weisblat D.A."/>
            <person name="Putnam N.H."/>
            <person name="Rokhsar D.S."/>
        </authorList>
    </citation>
    <scope>NUCLEOTIDE SEQUENCE</scope>
</reference>
<evidence type="ECO:0000259" key="1">
    <source>
        <dbReference type="Pfam" id="PF08241"/>
    </source>
</evidence>
<dbReference type="HOGENOM" id="CLU_057403_0_0_1"/>
<dbReference type="OMA" id="SWWEDAT"/>
<reference evidence="3" key="3">
    <citation type="submission" date="2015-06" db="UniProtKB">
        <authorList>
            <consortium name="EnsemblMetazoa"/>
        </authorList>
    </citation>
    <scope>IDENTIFICATION</scope>
</reference>
<evidence type="ECO:0000313" key="3">
    <source>
        <dbReference type="EnsemblMetazoa" id="HelroP63046"/>
    </source>
</evidence>
<dbReference type="InterPro" id="IPR027625">
    <property type="entry name" value="OvoA_Cterm"/>
</dbReference>
<evidence type="ECO:0000313" key="2">
    <source>
        <dbReference type="EMBL" id="ESO12340.1"/>
    </source>
</evidence>
<dbReference type="InParanoid" id="T1FXA3"/>
<dbReference type="eggNOG" id="ENOG502QSAN">
    <property type="taxonomic scope" value="Eukaryota"/>
</dbReference>